<comment type="caution">
    <text evidence="3">The sequence shown here is derived from an EMBL/GenBank/DDBJ whole genome shotgun (WGS) entry which is preliminary data.</text>
</comment>
<evidence type="ECO:0000256" key="1">
    <source>
        <dbReference type="SAM" id="MobiDB-lite"/>
    </source>
</evidence>
<feature type="region of interest" description="Disordered" evidence="1">
    <location>
        <begin position="26"/>
        <end position="48"/>
    </location>
</feature>
<dbReference type="PANTHER" id="PTHR36302">
    <property type="entry name" value="BLR7088 PROTEIN"/>
    <property type="match status" value="1"/>
</dbReference>
<name>A0ABR7LNQ6_9ACTN</name>
<feature type="chain" id="PRO_5045565052" evidence="2">
    <location>
        <begin position="19"/>
        <end position="168"/>
    </location>
</feature>
<gene>
    <name evidence="3" type="ORF">HKK74_13230</name>
</gene>
<dbReference type="RefSeq" id="WP_187243472.1">
    <property type="nucleotide sequence ID" value="NZ_BAAAOK010000009.1"/>
</dbReference>
<protein>
    <submittedName>
        <fullName evidence="3">Copper chaperone PCu(A)C</fullName>
    </submittedName>
</protein>
<accession>A0ABR7LNQ6</accession>
<keyword evidence="4" id="KW-1185">Reference proteome</keyword>
<dbReference type="InterPro" id="IPR007410">
    <property type="entry name" value="LpqE-like"/>
</dbReference>
<dbReference type="PROSITE" id="PS51257">
    <property type="entry name" value="PROKAR_LIPOPROTEIN"/>
    <property type="match status" value="1"/>
</dbReference>
<dbReference type="Proteomes" id="UP000805614">
    <property type="component" value="Unassembled WGS sequence"/>
</dbReference>
<reference evidence="3 4" key="1">
    <citation type="submission" date="2020-06" db="EMBL/GenBank/DDBJ databases">
        <title>Actinomadura xiongansis sp. nov., isolated from soil of Baiyangdian.</title>
        <authorList>
            <person name="Zhang X."/>
        </authorList>
    </citation>
    <scope>NUCLEOTIDE SEQUENCE [LARGE SCALE GENOMIC DNA]</scope>
    <source>
        <strain evidence="3 4">HBUM206468</strain>
    </source>
</reference>
<sequence>MNGLKLGAFALLSALTMAGFTGCSDDSPSTAKTAVRSPAPAGPGARTGVSVTGAEIRVPTTPDVTAGYLTITNTGPADTLTGVSTSAAAVVEMHRMVMNGNSMTMKAMENVEVPANSTVRFAKGEMHLMLMKPKALKVGQEAGLTLHFTTAGDITVPAKIVPVTGAAP</sequence>
<evidence type="ECO:0000313" key="4">
    <source>
        <dbReference type="Proteomes" id="UP000805614"/>
    </source>
</evidence>
<feature type="signal peptide" evidence="2">
    <location>
        <begin position="1"/>
        <end position="18"/>
    </location>
</feature>
<dbReference type="Gene3D" id="2.60.40.1890">
    <property type="entry name" value="PCu(A)C copper chaperone"/>
    <property type="match status" value="1"/>
</dbReference>
<dbReference type="InterPro" id="IPR036182">
    <property type="entry name" value="PCuAC_sf"/>
</dbReference>
<dbReference type="EMBL" id="JABVEC010000008">
    <property type="protein sequence ID" value="MBC6466461.1"/>
    <property type="molecule type" value="Genomic_DNA"/>
</dbReference>
<dbReference type="Pfam" id="PF04314">
    <property type="entry name" value="PCuAC"/>
    <property type="match status" value="1"/>
</dbReference>
<proteinExistence type="predicted"/>
<keyword evidence="2" id="KW-0732">Signal</keyword>
<organism evidence="3 4">
    <name type="scientific">Actinomadura alba</name>
    <dbReference type="NCBI Taxonomy" id="406431"/>
    <lineage>
        <taxon>Bacteria</taxon>
        <taxon>Bacillati</taxon>
        <taxon>Actinomycetota</taxon>
        <taxon>Actinomycetes</taxon>
        <taxon>Streptosporangiales</taxon>
        <taxon>Thermomonosporaceae</taxon>
        <taxon>Actinomadura</taxon>
    </lineage>
</organism>
<dbReference type="PANTHER" id="PTHR36302:SF1">
    <property type="entry name" value="COPPER CHAPERONE PCU(A)C"/>
    <property type="match status" value="1"/>
</dbReference>
<evidence type="ECO:0000256" key="2">
    <source>
        <dbReference type="SAM" id="SignalP"/>
    </source>
</evidence>
<dbReference type="InterPro" id="IPR058248">
    <property type="entry name" value="Lxx211020-like"/>
</dbReference>
<dbReference type="SUPFAM" id="SSF110087">
    <property type="entry name" value="DR1885-like metal-binding protein"/>
    <property type="match status" value="1"/>
</dbReference>
<evidence type="ECO:0000313" key="3">
    <source>
        <dbReference type="EMBL" id="MBC6466461.1"/>
    </source>
</evidence>